<protein>
    <submittedName>
        <fullName evidence="2">Uncharacterized protein</fullName>
    </submittedName>
</protein>
<name>A0AAV3RVX2_LITER</name>
<accession>A0AAV3RVX2</accession>
<dbReference type="EMBL" id="BAABME010011584">
    <property type="protein sequence ID" value="GAA0183991.1"/>
    <property type="molecule type" value="Genomic_DNA"/>
</dbReference>
<comment type="caution">
    <text evidence="2">The sequence shown here is derived from an EMBL/GenBank/DDBJ whole genome shotgun (WGS) entry which is preliminary data.</text>
</comment>
<organism evidence="2 3">
    <name type="scientific">Lithospermum erythrorhizon</name>
    <name type="common">Purple gromwell</name>
    <name type="synonym">Lithospermum officinale var. erythrorhizon</name>
    <dbReference type="NCBI Taxonomy" id="34254"/>
    <lineage>
        <taxon>Eukaryota</taxon>
        <taxon>Viridiplantae</taxon>
        <taxon>Streptophyta</taxon>
        <taxon>Embryophyta</taxon>
        <taxon>Tracheophyta</taxon>
        <taxon>Spermatophyta</taxon>
        <taxon>Magnoliopsida</taxon>
        <taxon>eudicotyledons</taxon>
        <taxon>Gunneridae</taxon>
        <taxon>Pentapetalae</taxon>
        <taxon>asterids</taxon>
        <taxon>lamiids</taxon>
        <taxon>Boraginales</taxon>
        <taxon>Boraginaceae</taxon>
        <taxon>Boraginoideae</taxon>
        <taxon>Lithospermeae</taxon>
        <taxon>Lithospermum</taxon>
    </lineage>
</organism>
<keyword evidence="3" id="KW-1185">Reference proteome</keyword>
<gene>
    <name evidence="2" type="ORF">LIER_31308</name>
</gene>
<evidence type="ECO:0000256" key="1">
    <source>
        <dbReference type="SAM" id="MobiDB-lite"/>
    </source>
</evidence>
<reference evidence="2 3" key="1">
    <citation type="submission" date="2024-01" db="EMBL/GenBank/DDBJ databases">
        <title>The complete chloroplast genome sequence of Lithospermum erythrorhizon: insights into the phylogenetic relationship among Boraginaceae species and the maternal lineages of purple gromwells.</title>
        <authorList>
            <person name="Okada T."/>
            <person name="Watanabe K."/>
        </authorList>
    </citation>
    <scope>NUCLEOTIDE SEQUENCE [LARGE SCALE GENOMIC DNA]</scope>
</reference>
<sequence length="182" mass="20215">MSHSSENQTDNYELRACTNPNHTETSRMGEMTQFPIVDPPTEEPNQSVVPMIQGPRNPANLAVAARADYQGIMDSLPTLIRSSMPSTITDDNLDGFATYFSIPPDKVEARLALPGDQLILPRIDVGTSDLTLPQGIQQYMQKPFPLACTCPFSNFVNNLLIIINRTPDQFKSHKWVVECGHV</sequence>
<dbReference type="AlphaFoldDB" id="A0AAV3RVX2"/>
<proteinExistence type="predicted"/>
<evidence type="ECO:0000313" key="2">
    <source>
        <dbReference type="EMBL" id="GAA0183991.1"/>
    </source>
</evidence>
<feature type="region of interest" description="Disordered" evidence="1">
    <location>
        <begin position="1"/>
        <end position="21"/>
    </location>
</feature>
<feature type="compositionally biased region" description="Polar residues" evidence="1">
    <location>
        <begin position="1"/>
        <end position="11"/>
    </location>
</feature>
<dbReference type="Proteomes" id="UP001454036">
    <property type="component" value="Unassembled WGS sequence"/>
</dbReference>
<evidence type="ECO:0000313" key="3">
    <source>
        <dbReference type="Proteomes" id="UP001454036"/>
    </source>
</evidence>